<organism evidence="5 6">
    <name type="scientific">Siminovitchia terrae</name>
    <name type="common">Bacillus terrae</name>
    <dbReference type="NCBI Taxonomy" id="1914933"/>
    <lineage>
        <taxon>Bacteria</taxon>
        <taxon>Bacillati</taxon>
        <taxon>Bacillota</taxon>
        <taxon>Bacilli</taxon>
        <taxon>Bacillales</taxon>
        <taxon>Bacillaceae</taxon>
        <taxon>Siminovitchia</taxon>
    </lineage>
</organism>
<dbReference type="InterPro" id="IPR009057">
    <property type="entry name" value="Homeodomain-like_sf"/>
</dbReference>
<dbReference type="Gene3D" id="1.10.357.10">
    <property type="entry name" value="Tetracycline Repressor, domain 2"/>
    <property type="match status" value="1"/>
</dbReference>
<reference evidence="5 6" key="1">
    <citation type="submission" date="2018-12" db="EMBL/GenBank/DDBJ databases">
        <authorList>
            <person name="Sun L."/>
            <person name="Chen Z."/>
        </authorList>
    </citation>
    <scope>NUCLEOTIDE SEQUENCE [LARGE SCALE GENOMIC DNA]</scope>
    <source>
        <strain evidence="5 6">LMG 29736</strain>
    </source>
</reference>
<evidence type="ECO:0000313" key="5">
    <source>
        <dbReference type="EMBL" id="RST61204.1"/>
    </source>
</evidence>
<dbReference type="InterPro" id="IPR036271">
    <property type="entry name" value="Tet_transcr_reg_TetR-rel_C_sf"/>
</dbReference>
<evidence type="ECO:0000313" key="6">
    <source>
        <dbReference type="Proteomes" id="UP000287296"/>
    </source>
</evidence>
<evidence type="ECO:0000313" key="4">
    <source>
        <dbReference type="EMBL" id="GIN98080.1"/>
    </source>
</evidence>
<feature type="domain" description="HTH-type transcriptional regulator MT1864/Rv1816-like C-terminal" evidence="3">
    <location>
        <begin position="83"/>
        <end position="180"/>
    </location>
</feature>
<protein>
    <submittedName>
        <fullName evidence="4">TetR family transcriptional regulator</fullName>
    </submittedName>
    <submittedName>
        <fullName evidence="5">TetR/AcrR family transcriptional regulator</fullName>
    </submittedName>
</protein>
<dbReference type="Pfam" id="PF13305">
    <property type="entry name" value="TetR_C_33"/>
    <property type="match status" value="1"/>
</dbReference>
<proteinExistence type="predicted"/>
<evidence type="ECO:0000256" key="2">
    <source>
        <dbReference type="ARBA" id="ARBA00023163"/>
    </source>
</evidence>
<keyword evidence="7" id="KW-1185">Reference proteome</keyword>
<keyword evidence="2" id="KW-0804">Transcription</keyword>
<dbReference type="SUPFAM" id="SSF48498">
    <property type="entry name" value="Tetracyclin repressor-like, C-terminal domain"/>
    <property type="match status" value="1"/>
</dbReference>
<dbReference type="RefSeq" id="WP_120114607.1">
    <property type="nucleotide sequence ID" value="NZ_BORJ01000012.1"/>
</dbReference>
<dbReference type="OrthoDB" id="71867at2"/>
<keyword evidence="1" id="KW-0805">Transcription regulation</keyword>
<comment type="caution">
    <text evidence="5">The sequence shown here is derived from an EMBL/GenBank/DDBJ whole genome shotgun (WGS) entry which is preliminary data.</text>
</comment>
<dbReference type="Proteomes" id="UP000680670">
    <property type="component" value="Unassembled WGS sequence"/>
</dbReference>
<gene>
    <name evidence="5" type="ORF">D5F11_003925</name>
    <name evidence="4" type="ORF">J6TS1_39500</name>
</gene>
<sequence length="198" mass="21710">MAPKARIDLNTILTAATDIVDTDGVHSLTLATLAKKLKIRPPSLYNHVDGLQGLQRALAIYGLEELYTHLSQAAIGRSKDEAIHAISKAYMSFARTHPGLYEATLWANADSNNAEFNLISSKIVDLVVRVLQAYDLDDEESIHASRGLRSILHGFASLEQKNGFGIPIDLDVSIGLIIDTFLAGIHKMKSQKIENHPK</sequence>
<dbReference type="SUPFAM" id="SSF46689">
    <property type="entry name" value="Homeodomain-like"/>
    <property type="match status" value="1"/>
</dbReference>
<dbReference type="EMBL" id="BORJ01000012">
    <property type="protein sequence ID" value="GIN98080.1"/>
    <property type="molecule type" value="Genomic_DNA"/>
</dbReference>
<evidence type="ECO:0000256" key="1">
    <source>
        <dbReference type="ARBA" id="ARBA00023015"/>
    </source>
</evidence>
<dbReference type="InterPro" id="IPR025996">
    <property type="entry name" value="MT1864/Rv1816-like_C"/>
</dbReference>
<reference evidence="4 7" key="2">
    <citation type="submission" date="2021-03" db="EMBL/GenBank/DDBJ databases">
        <title>Antimicrobial resistance genes in bacteria isolated from Japanese honey, and their potential for conferring macrolide and lincosamide resistance in the American foulbrood pathogen Paenibacillus larvae.</title>
        <authorList>
            <person name="Okamoto M."/>
            <person name="Kumagai M."/>
            <person name="Kanamori H."/>
            <person name="Takamatsu D."/>
        </authorList>
    </citation>
    <scope>NUCLEOTIDE SEQUENCE [LARGE SCALE GENOMIC DNA]</scope>
    <source>
        <strain evidence="4 7">J6TS1</strain>
    </source>
</reference>
<dbReference type="Proteomes" id="UP000287296">
    <property type="component" value="Unassembled WGS sequence"/>
</dbReference>
<evidence type="ECO:0000259" key="3">
    <source>
        <dbReference type="Pfam" id="PF13305"/>
    </source>
</evidence>
<dbReference type="AlphaFoldDB" id="A0A429XCL7"/>
<dbReference type="EMBL" id="QYTW02000002">
    <property type="protein sequence ID" value="RST61204.1"/>
    <property type="molecule type" value="Genomic_DNA"/>
</dbReference>
<dbReference type="Gene3D" id="1.10.10.60">
    <property type="entry name" value="Homeodomain-like"/>
    <property type="match status" value="1"/>
</dbReference>
<accession>A0A429XCL7</accession>
<name>A0A429XCL7_SIMTE</name>
<evidence type="ECO:0000313" key="7">
    <source>
        <dbReference type="Proteomes" id="UP000680670"/>
    </source>
</evidence>